<evidence type="ECO:0000256" key="8">
    <source>
        <dbReference type="ARBA" id="ARBA00050025"/>
    </source>
</evidence>
<keyword evidence="5 9" id="KW-1133">Transmembrane helix</keyword>
<dbReference type="InterPro" id="IPR029020">
    <property type="entry name" value="Ammonium/urea_transptr"/>
</dbReference>
<dbReference type="NCBIfam" id="TIGR00836">
    <property type="entry name" value="amt"/>
    <property type="match status" value="1"/>
</dbReference>
<sequence>MNYGDTTFMMLATSMVCLMTPGLAFFYGGLARKRSVLYIMMQSFISMGIVTLIWIYGGFGLAFGRDMGGVIGNISDYFGLVHVGLVPSNVHAASIPFILFFAFQLMFCVITVPLMSGAFAERLNMKGYIWLLIVWTILIYIPVCHWIWGGGFLDKLGFVDFAGGTVIHTTAGFAALSAIFVLGRRNQDNIAMQPSNLMAAAVGTGLLWFGWFGFNSGGALKAGQLAATAFSNTFIGLASGMVTWMIYARIVRGKVNFVDVLTGSVAGLATITPVAGYIEPQKAIIVGIVAGIICNLALSFQEKRGWDDALGVWGVHGVGGFTGTILIGLLADKEVNQVSASAHQLLVQVGGVALVAIYSFVVTFIILKVLGHLTSIKPSDEQVQKGLDKTLLEQTTYDIN</sequence>
<evidence type="ECO:0000259" key="10">
    <source>
        <dbReference type="Pfam" id="PF00909"/>
    </source>
</evidence>
<dbReference type="InterPro" id="IPR024041">
    <property type="entry name" value="NH4_transpt_AmtB-like_dom"/>
</dbReference>
<evidence type="ECO:0000256" key="5">
    <source>
        <dbReference type="ARBA" id="ARBA00022989"/>
    </source>
</evidence>
<evidence type="ECO:0000256" key="4">
    <source>
        <dbReference type="ARBA" id="ARBA00022692"/>
    </source>
</evidence>
<feature type="transmembrane region" description="Helical" evidence="9">
    <location>
        <begin position="128"/>
        <end position="149"/>
    </location>
</feature>
<evidence type="ECO:0000256" key="3">
    <source>
        <dbReference type="ARBA" id="ARBA00022448"/>
    </source>
</evidence>
<evidence type="ECO:0000256" key="7">
    <source>
        <dbReference type="ARBA" id="ARBA00023177"/>
    </source>
</evidence>
<dbReference type="Gene3D" id="1.10.3430.10">
    <property type="entry name" value="Ammonium transporter AmtB like domains"/>
    <property type="match status" value="1"/>
</dbReference>
<evidence type="ECO:0000256" key="9">
    <source>
        <dbReference type="RuleBase" id="RU362002"/>
    </source>
</evidence>
<dbReference type="EMBL" id="CP114883">
    <property type="protein sequence ID" value="WBB06585.1"/>
    <property type="molecule type" value="Genomic_DNA"/>
</dbReference>
<keyword evidence="12" id="KW-1185">Reference proteome</keyword>
<evidence type="ECO:0000256" key="2">
    <source>
        <dbReference type="ARBA" id="ARBA00005887"/>
    </source>
</evidence>
<dbReference type="InterPro" id="IPR001905">
    <property type="entry name" value="Ammonium_transpt"/>
</dbReference>
<feature type="transmembrane region" description="Helical" evidence="9">
    <location>
        <begin position="6"/>
        <end position="29"/>
    </location>
</feature>
<feature type="transmembrane region" description="Helical" evidence="9">
    <location>
        <begin position="36"/>
        <end position="57"/>
    </location>
</feature>
<keyword evidence="3 9" id="KW-0813">Transport</keyword>
<feature type="domain" description="Ammonium transporter AmtB-like" evidence="10">
    <location>
        <begin position="8"/>
        <end position="397"/>
    </location>
</feature>
<gene>
    <name evidence="11" type="ORF">O6R09_01135</name>
</gene>
<comment type="subcellular location">
    <subcellularLocation>
        <location evidence="9">Cell membrane</location>
        <topology evidence="9">Multi-pass membrane protein</topology>
    </subcellularLocation>
    <subcellularLocation>
        <location evidence="1">Membrane</location>
        <topology evidence="1">Multi-pass membrane protein</topology>
    </subcellularLocation>
</comment>
<dbReference type="SUPFAM" id="SSF111352">
    <property type="entry name" value="Ammonium transporter"/>
    <property type="match status" value="1"/>
</dbReference>
<keyword evidence="4 9" id="KW-0812">Transmembrane</keyword>
<organism evidence="11 12">
    <name type="scientific">Streptococcus alactolyticus</name>
    <dbReference type="NCBI Taxonomy" id="29389"/>
    <lineage>
        <taxon>Bacteria</taxon>
        <taxon>Bacillati</taxon>
        <taxon>Bacillota</taxon>
        <taxon>Bacilli</taxon>
        <taxon>Lactobacillales</taxon>
        <taxon>Streptococcaceae</taxon>
        <taxon>Streptococcus</taxon>
    </lineage>
</organism>
<feature type="transmembrane region" description="Helical" evidence="9">
    <location>
        <begin position="312"/>
        <end position="331"/>
    </location>
</feature>
<name>A0ABY7M1F0_STRAY</name>
<feature type="transmembrane region" description="Helical" evidence="9">
    <location>
        <begin position="284"/>
        <end position="300"/>
    </location>
</feature>
<feature type="transmembrane region" description="Helical" evidence="9">
    <location>
        <begin position="260"/>
        <end position="278"/>
    </location>
</feature>
<dbReference type="Proteomes" id="UP001212085">
    <property type="component" value="Chromosome"/>
</dbReference>
<evidence type="ECO:0000313" key="12">
    <source>
        <dbReference type="Proteomes" id="UP001212085"/>
    </source>
</evidence>
<evidence type="ECO:0000256" key="1">
    <source>
        <dbReference type="ARBA" id="ARBA00004141"/>
    </source>
</evidence>
<evidence type="ECO:0000256" key="6">
    <source>
        <dbReference type="ARBA" id="ARBA00023136"/>
    </source>
</evidence>
<protein>
    <recommendedName>
        <fullName evidence="8 9">Ammonium transporter</fullName>
    </recommendedName>
</protein>
<comment type="similarity">
    <text evidence="2 9">Belongs to the ammonia transporter channel (TC 1.A.11.2) family.</text>
</comment>
<feature type="transmembrane region" description="Helical" evidence="9">
    <location>
        <begin position="95"/>
        <end position="116"/>
    </location>
</feature>
<keyword evidence="7 9" id="KW-0924">Ammonia transport</keyword>
<evidence type="ECO:0000313" key="11">
    <source>
        <dbReference type="EMBL" id="WBB06585.1"/>
    </source>
</evidence>
<feature type="transmembrane region" description="Helical" evidence="9">
    <location>
        <begin position="161"/>
        <end position="183"/>
    </location>
</feature>
<proteinExistence type="inferred from homology"/>
<accession>A0ABY7M1F0</accession>
<dbReference type="RefSeq" id="WP_269725692.1">
    <property type="nucleotide sequence ID" value="NZ_CP114883.1"/>
</dbReference>
<dbReference type="Pfam" id="PF00909">
    <property type="entry name" value="Ammonium_transp"/>
    <property type="match status" value="1"/>
</dbReference>
<dbReference type="PROSITE" id="PS01219">
    <property type="entry name" value="AMMONIUM_TRANSP"/>
    <property type="match status" value="1"/>
</dbReference>
<feature type="transmembrane region" description="Helical" evidence="9">
    <location>
        <begin position="195"/>
        <end position="214"/>
    </location>
</feature>
<dbReference type="PANTHER" id="PTHR43029">
    <property type="entry name" value="AMMONIUM TRANSPORTER MEP2"/>
    <property type="match status" value="1"/>
</dbReference>
<dbReference type="InterPro" id="IPR018047">
    <property type="entry name" value="Ammonium_transpt_CS"/>
</dbReference>
<reference evidence="11 12" key="1">
    <citation type="submission" date="2022-12" db="EMBL/GenBank/DDBJ databases">
        <title>Streptococcus alactolyticus LGM, complete genome.</title>
        <authorList>
            <person name="Liu Z."/>
            <person name="Mu C."/>
            <person name="Zhu W."/>
        </authorList>
    </citation>
    <scope>NUCLEOTIDE SEQUENCE [LARGE SCALE GENOMIC DNA]</scope>
    <source>
        <strain evidence="11 12">LGM</strain>
    </source>
</reference>
<feature type="transmembrane region" description="Helical" evidence="9">
    <location>
        <begin position="226"/>
        <end position="248"/>
    </location>
</feature>
<feature type="transmembrane region" description="Helical" evidence="9">
    <location>
        <begin position="343"/>
        <end position="367"/>
    </location>
</feature>
<dbReference type="PANTHER" id="PTHR43029:SF10">
    <property type="entry name" value="AMMONIUM TRANSPORTER MEP2"/>
    <property type="match status" value="1"/>
</dbReference>
<keyword evidence="6 9" id="KW-0472">Membrane</keyword>